<dbReference type="EMBL" id="PFUI01000045">
    <property type="protein sequence ID" value="PJB30230.1"/>
    <property type="molecule type" value="Genomic_DNA"/>
</dbReference>
<evidence type="ECO:0000313" key="2">
    <source>
        <dbReference type="Proteomes" id="UP000231366"/>
    </source>
</evidence>
<dbReference type="Proteomes" id="UP000231366">
    <property type="component" value="Unassembled WGS sequence"/>
</dbReference>
<proteinExistence type="predicted"/>
<gene>
    <name evidence="1" type="ORF">CO110_01585</name>
</gene>
<evidence type="ECO:0000313" key="1">
    <source>
        <dbReference type="EMBL" id="PJB30230.1"/>
    </source>
</evidence>
<protein>
    <submittedName>
        <fullName evidence="1">Uncharacterized protein</fullName>
    </submittedName>
</protein>
<reference evidence="2" key="1">
    <citation type="submission" date="2017-09" db="EMBL/GenBank/DDBJ databases">
        <title>Depth-based differentiation of microbial function through sediment-hosted aquifers and enrichment of novel symbionts in the deep terrestrial subsurface.</title>
        <authorList>
            <person name="Probst A.J."/>
            <person name="Ladd B."/>
            <person name="Jarett J.K."/>
            <person name="Geller-Mcgrath D.E."/>
            <person name="Sieber C.M.K."/>
            <person name="Emerson J.B."/>
            <person name="Anantharaman K."/>
            <person name="Thomas B.C."/>
            <person name="Malmstrom R."/>
            <person name="Stieglmeier M."/>
            <person name="Klingl A."/>
            <person name="Woyke T."/>
            <person name="Ryan C.M."/>
            <person name="Banfield J.F."/>
        </authorList>
    </citation>
    <scope>NUCLEOTIDE SEQUENCE [LARGE SCALE GENOMIC DNA]</scope>
</reference>
<name>A0A2M8AVL4_9BACT</name>
<dbReference type="AlphaFoldDB" id="A0A2M8AVL4"/>
<comment type="caution">
    <text evidence="1">The sequence shown here is derived from an EMBL/GenBank/DDBJ whole genome shotgun (WGS) entry which is preliminary data.</text>
</comment>
<accession>A0A2M8AVL4</accession>
<sequence length="69" mass="7841">MNDDPIVAEVRKARREILNSYGGDYHAMMRDMMKKQWNSGHKVISIQGKELPNKPFQPTAILLTIQGDG</sequence>
<organism evidence="1 2">
    <name type="scientific">Candidatus Desantisbacteria bacterium CG_4_9_14_3_um_filter_40_11</name>
    <dbReference type="NCBI Taxonomy" id="1974546"/>
    <lineage>
        <taxon>Bacteria</taxon>
        <taxon>Candidatus Desantisiibacteriota</taxon>
    </lineage>
</organism>